<organism evidence="1 3">
    <name type="scientific">Limosilactobacillus albertensis</name>
    <dbReference type="NCBI Taxonomy" id="2759752"/>
    <lineage>
        <taxon>Bacteria</taxon>
        <taxon>Bacillati</taxon>
        <taxon>Bacillota</taxon>
        <taxon>Bacilli</taxon>
        <taxon>Lactobacillales</taxon>
        <taxon>Lactobacillaceae</taxon>
        <taxon>Limosilactobacillus</taxon>
    </lineage>
</organism>
<dbReference type="RefSeq" id="WP_182599013.1">
    <property type="nucleotide sequence ID" value="NZ_JACIVC010000069.1"/>
</dbReference>
<proteinExistence type="predicted"/>
<evidence type="ECO:0000313" key="2">
    <source>
        <dbReference type="EMBL" id="MBB1122502.1"/>
    </source>
</evidence>
<dbReference type="EMBL" id="JACIVD010000044">
    <property type="protein sequence ID" value="MBB1122502.1"/>
    <property type="molecule type" value="Genomic_DNA"/>
</dbReference>
<dbReference type="Proteomes" id="UP000547628">
    <property type="component" value="Unassembled WGS sequence"/>
</dbReference>
<evidence type="ECO:0000313" key="1">
    <source>
        <dbReference type="EMBL" id="MBB1070567.1"/>
    </source>
</evidence>
<gene>
    <name evidence="1" type="ORF">H5S40_10460</name>
    <name evidence="2" type="ORF">H5S41_00780</name>
</gene>
<sequence length="102" mass="11668">MKYLIFCQKSGTNNEIIKNAKDFLPIRPSLLKDVNNLLVMKNSKYIAEFIIGNNVIFDSETLKTKLDLTLINDSYFCGKNNSFVFSSLLTIKKKQDLIRSLA</sequence>
<protein>
    <submittedName>
        <fullName evidence="1">Uncharacterized protein</fullName>
    </submittedName>
</protein>
<comment type="caution">
    <text evidence="1">The sequence shown here is derived from an EMBL/GenBank/DDBJ whole genome shotgun (WGS) entry which is preliminary data.</text>
</comment>
<keyword evidence="3" id="KW-1185">Reference proteome</keyword>
<accession>A0A7W3TTH1</accession>
<dbReference type="AlphaFoldDB" id="A0A7W3TTH1"/>
<name>A0A7W3TTH1_9LACO</name>
<evidence type="ECO:0000313" key="3">
    <source>
        <dbReference type="Proteomes" id="UP000518316"/>
    </source>
</evidence>
<evidence type="ECO:0000313" key="4">
    <source>
        <dbReference type="Proteomes" id="UP000547628"/>
    </source>
</evidence>
<dbReference type="EMBL" id="JACIVC010000069">
    <property type="protein sequence ID" value="MBB1070567.1"/>
    <property type="molecule type" value="Genomic_DNA"/>
</dbReference>
<reference evidence="3 4" key="1">
    <citation type="submission" date="2020-07" db="EMBL/GenBank/DDBJ databases">
        <title>Description of Limosilactobacillus balticus sp. nov., Limosilactobacillus agrestis sp. nov., Limosilactobacillus albertensis sp. nov., Limosilactobacillus rudii sp. nov., Limosilactobacillus fastidiosus sp. nov., five novel Limosilactobacillus species isolated from the vertebrate gastrointestinal tract, and proposal of 6 subspecies of Limosilactobacillus reuteri adapted to the gastrointestinal tract of specific vertebrate hosts.</title>
        <authorList>
            <person name="Li F."/>
            <person name="Cheng C."/>
            <person name="Zheng J."/>
            <person name="Quevedo R.M."/>
            <person name="Li J."/>
            <person name="Roos S."/>
            <person name="Gaenzle M.G."/>
            <person name="Walter J."/>
        </authorList>
    </citation>
    <scope>NUCLEOTIDE SEQUENCE [LARGE SCALE GENOMIC DNA]</scope>
    <source>
        <strain evidence="2 4">Lr3000</strain>
        <strain evidence="1 3">RRLNB_1_1</strain>
    </source>
</reference>
<dbReference type="Proteomes" id="UP000518316">
    <property type="component" value="Unassembled WGS sequence"/>
</dbReference>